<organism evidence="1 2">
    <name type="scientific">Pseudomonas moorei</name>
    <dbReference type="NCBI Taxonomy" id="395599"/>
    <lineage>
        <taxon>Bacteria</taxon>
        <taxon>Pseudomonadati</taxon>
        <taxon>Pseudomonadota</taxon>
        <taxon>Gammaproteobacteria</taxon>
        <taxon>Pseudomonadales</taxon>
        <taxon>Pseudomonadaceae</taxon>
        <taxon>Pseudomonas</taxon>
    </lineage>
</organism>
<evidence type="ECO:0000313" key="2">
    <source>
        <dbReference type="Proteomes" id="UP000199570"/>
    </source>
</evidence>
<gene>
    <name evidence="1" type="ORF">SAMN04490195_2701</name>
</gene>
<evidence type="ECO:0000313" key="1">
    <source>
        <dbReference type="EMBL" id="SDR00207.1"/>
    </source>
</evidence>
<dbReference type="AlphaFoldDB" id="A0A1H1FH51"/>
<name>A0A1H1FH51_9PSED</name>
<dbReference type="OrthoDB" id="7031137at2"/>
<dbReference type="Pfam" id="PF02413">
    <property type="entry name" value="Caudo_TAP"/>
    <property type="match status" value="1"/>
</dbReference>
<accession>A0A1H1FH51</accession>
<proteinExistence type="predicted"/>
<dbReference type="EMBL" id="FNKJ01000003">
    <property type="protein sequence ID" value="SDR00207.1"/>
    <property type="molecule type" value="Genomic_DNA"/>
</dbReference>
<dbReference type="RefSeq" id="WP_090322315.1">
    <property type="nucleotide sequence ID" value="NZ_FNKJ01000003.1"/>
</dbReference>
<dbReference type="InterPro" id="IPR003458">
    <property type="entry name" value="Phage_T4_Gp38_tail_assem"/>
</dbReference>
<reference evidence="2" key="1">
    <citation type="submission" date="2016-10" db="EMBL/GenBank/DDBJ databases">
        <authorList>
            <person name="Varghese N."/>
            <person name="Submissions S."/>
        </authorList>
    </citation>
    <scope>NUCLEOTIDE SEQUENCE [LARGE SCALE GENOMIC DNA]</scope>
    <source>
        <strain evidence="2">BS3775</strain>
    </source>
</reference>
<keyword evidence="2" id="KW-1185">Reference proteome</keyword>
<dbReference type="Proteomes" id="UP000199570">
    <property type="component" value="Unassembled WGS sequence"/>
</dbReference>
<protein>
    <submittedName>
        <fullName evidence="1">Virus tail fibre assembly protein, lambda gpK</fullName>
    </submittedName>
</protein>
<sequence length="148" mass="16094">MQYVQFSDSSEVSVVSVFGNPQDPGEYPNQGEVQDDDPRYLAFINPPPDMLALQSAKLQALTQLTVAQKQALANRISTLNDAIDLEMATPEEEAELPIRTAQLKQWKTYAVLLGRVTSQIGWPPEVVWPAQPAAGMDLTVSAVAPDAA</sequence>